<dbReference type="Pfam" id="PF12951">
    <property type="entry name" value="PATR"/>
    <property type="match status" value="4"/>
</dbReference>
<evidence type="ECO:0000313" key="4">
    <source>
        <dbReference type="Proteomes" id="UP000306317"/>
    </source>
</evidence>
<evidence type="ECO:0000256" key="1">
    <source>
        <dbReference type="ARBA" id="ARBA00022729"/>
    </source>
</evidence>
<dbReference type="InterPro" id="IPR011050">
    <property type="entry name" value="Pectin_lyase_fold/virulence"/>
</dbReference>
<keyword evidence="1" id="KW-0732">Signal</keyword>
<reference evidence="3 4" key="1">
    <citation type="submission" date="2017-02" db="EMBL/GenBank/DDBJ databases">
        <title>Whole genome sequencing of Rhodanobacter lindaniclasticus DSM 17932.</title>
        <authorList>
            <person name="Kumar S."/>
            <person name="Patil P."/>
            <person name="Patil P.B."/>
        </authorList>
    </citation>
    <scope>NUCLEOTIDE SEQUENCE [LARGE SCALE GENOMIC DNA]</scope>
    <source>
        <strain evidence="3 4">DSM 17932</strain>
    </source>
</reference>
<dbReference type="SUPFAM" id="SSF51126">
    <property type="entry name" value="Pectin lyase-like"/>
    <property type="match status" value="2"/>
</dbReference>
<dbReference type="Gene3D" id="2.160.20.20">
    <property type="match status" value="1"/>
</dbReference>
<dbReference type="InterPro" id="IPR013425">
    <property type="entry name" value="Autotrns_rpt"/>
</dbReference>
<dbReference type="AlphaFoldDB" id="A0A4V3USS1"/>
<name>A0A4V3USS1_9GAMM</name>
<dbReference type="Pfam" id="PF03797">
    <property type="entry name" value="Autotransporter"/>
    <property type="match status" value="1"/>
</dbReference>
<dbReference type="PROSITE" id="PS51208">
    <property type="entry name" value="AUTOTRANSPORTER"/>
    <property type="match status" value="1"/>
</dbReference>
<dbReference type="InterPro" id="IPR006315">
    <property type="entry name" value="OM_autotransptr_brl_dom"/>
</dbReference>
<dbReference type="EMBL" id="MWIO01000022">
    <property type="protein sequence ID" value="THD07811.1"/>
    <property type="molecule type" value="Genomic_DNA"/>
</dbReference>
<dbReference type="InterPro" id="IPR036709">
    <property type="entry name" value="Autotransporte_beta_dom_sf"/>
</dbReference>
<accession>A0A4V3USS1</accession>
<sequence length="1187" mass="114815">GGGGGGGLVALSDATVLDNAGSILGGNGGNGGNGQWSGGGGGGGDGILMSGANDNLTNSGQIIGGAGGAAGPAPGSLVGAPGEGGAGIDLAAAGADVTNSGSITGGNAHILAGAGIASDNGGRITNQLGGSIVGGDTLDNYTTGGSGIVAATIGAQTFVIDNAGTIRGGTGAQASGGYSGNGTGGTGIQASGNLTLGNGGLIEGGQGGSNGGGGRGGIGIAITVASGEQANITNRSGGVIRGGYGGVPGTGNYGGYGIVANGNVAIVNQSGAAILGDDGGLSDISTSGGTAIVATGGASIDNSGTIAGTGGIYAGTAISANAASIVNHTGGTIQGGNGQGANAGAAAIIASGQTSIDNSGHLVGGVSSADGTQAAAVVLVGGGNTLLLRAGSSITGSVLSSSGSGAGGDSFILGGDANAAGGNTFDAGTASGFASYQKAGASTWTLTGTGSAAQNWSIAAGILVGDSSSLVGNIDDGAALVFDQAADGNFSGIVSGSGSLTKSGTGVLTLIGTNTYGGRTTIHAGALALTGTGSIATSSGLLDDGTFDISGTSAGARIASLGGSGTVMLGGQTLTLTSAHDSFAGVIAGDGKLVLEGGRQVLTGANTYNGGTSVVAGTLVGDATSLRGAINDDATLSFVQAVNASFDGTLSGRGTLLKSGTGTLTINGTNPFAGATTVQAGTLVVGDDSHAAATLGGTVTVAADATLGGIGTLGGLDLAGTLSPGNSVGTLHVSGDATIQHGASLRIEATPDGHADQLAVGGKIAIQGGSALVLAQSGNWAPRTDYTIVTAAGGVSGQFASASSSLAFLDPVLSYSANAVNLSLQRNDVGFADAGITPNQKAAAQGAESRGWGTPVYDALVKLDVPQARRAFDQLSGEIYPTTLAALAEDDRYVRDAINRHLLGLGEGVDGRTADGTSAWLSTWGHWGRDDGDSNAASLRANGSGLLLGVDRSVGTDSRLGLLLGHGQNSMDVAGRTSSAHVLNHQLGVYGDTASGALRLRAAAVHTWQDVDTQRTAAFSGFDERLASRRHLRTDQAYVEAGYRFTTSHGHQWEPFVNLARTQQHAEAAREHGGQAALAVAAADPSVNSAALGLRDTFTSQAGVHVQASLAWQHGWGDLASKDDMRFVAGGDSFVIAGVPLSHHALLANLGIDFQVARNVTVDASYLGQFASGYRDQGARMGLTVTF</sequence>
<dbReference type="Proteomes" id="UP000306317">
    <property type="component" value="Unassembled WGS sequence"/>
</dbReference>
<dbReference type="InterPro" id="IPR005546">
    <property type="entry name" value="Autotransporte_beta"/>
</dbReference>
<dbReference type="GO" id="GO:0019867">
    <property type="term" value="C:outer membrane"/>
    <property type="evidence" value="ECO:0007669"/>
    <property type="project" value="InterPro"/>
</dbReference>
<comment type="caution">
    <text evidence="3">The sequence shown here is derived from an EMBL/GenBank/DDBJ whole genome shotgun (WGS) entry which is preliminary data.</text>
</comment>
<proteinExistence type="predicted"/>
<dbReference type="RefSeq" id="WP_136258140.1">
    <property type="nucleotide sequence ID" value="NZ_MWIO01000022.1"/>
</dbReference>
<keyword evidence="4" id="KW-1185">Reference proteome</keyword>
<dbReference type="InterPro" id="IPR012332">
    <property type="entry name" value="Autotransporter_pectin_lyase_C"/>
</dbReference>
<evidence type="ECO:0000259" key="2">
    <source>
        <dbReference type="PROSITE" id="PS51208"/>
    </source>
</evidence>
<feature type="non-terminal residue" evidence="3">
    <location>
        <position position="1"/>
    </location>
</feature>
<organism evidence="3 4">
    <name type="scientific">Rhodanobacter lindaniclasticus</name>
    <dbReference type="NCBI Taxonomy" id="75310"/>
    <lineage>
        <taxon>Bacteria</taxon>
        <taxon>Pseudomonadati</taxon>
        <taxon>Pseudomonadota</taxon>
        <taxon>Gammaproteobacteria</taxon>
        <taxon>Lysobacterales</taxon>
        <taxon>Rhodanobacteraceae</taxon>
        <taxon>Rhodanobacter</taxon>
    </lineage>
</organism>
<gene>
    <name evidence="3" type="ORF">B1991_07720</name>
</gene>
<dbReference type="OrthoDB" id="5927866at2"/>
<feature type="domain" description="Autotransporter" evidence="2">
    <location>
        <begin position="912"/>
        <end position="1187"/>
    </location>
</feature>
<dbReference type="NCBIfam" id="TIGR01414">
    <property type="entry name" value="autotrans_barl"/>
    <property type="match status" value="1"/>
</dbReference>
<dbReference type="SUPFAM" id="SSF103515">
    <property type="entry name" value="Autotransporter"/>
    <property type="match status" value="1"/>
</dbReference>
<dbReference type="SMART" id="SM00869">
    <property type="entry name" value="Autotransporter"/>
    <property type="match status" value="1"/>
</dbReference>
<dbReference type="NCBIfam" id="TIGR02601">
    <property type="entry name" value="autotrns_rpt"/>
    <property type="match status" value="3"/>
</dbReference>
<evidence type="ECO:0000313" key="3">
    <source>
        <dbReference type="EMBL" id="THD07811.1"/>
    </source>
</evidence>
<dbReference type="Gene3D" id="2.40.128.130">
    <property type="entry name" value="Autotransporter beta-domain"/>
    <property type="match status" value="1"/>
</dbReference>
<protein>
    <recommendedName>
        <fullName evidence="2">Autotransporter domain-containing protein</fullName>
    </recommendedName>
</protein>